<dbReference type="PANTHER" id="PTHR38445:SF7">
    <property type="entry name" value="GNTR-FAMILY TRANSCRIPTIONAL REGULATOR"/>
    <property type="match status" value="1"/>
</dbReference>
<dbReference type="Pfam" id="PF00392">
    <property type="entry name" value="GntR"/>
    <property type="match status" value="1"/>
</dbReference>
<evidence type="ECO:0000256" key="3">
    <source>
        <dbReference type="ARBA" id="ARBA00023163"/>
    </source>
</evidence>
<evidence type="ECO:0000313" key="6">
    <source>
        <dbReference type="Proteomes" id="UP000298468"/>
    </source>
</evidence>
<evidence type="ECO:0000259" key="4">
    <source>
        <dbReference type="PROSITE" id="PS50949"/>
    </source>
</evidence>
<dbReference type="InterPro" id="IPR036388">
    <property type="entry name" value="WH-like_DNA-bd_sf"/>
</dbReference>
<comment type="caution">
    <text evidence="5">The sequence shown here is derived from an EMBL/GenBank/DDBJ whole genome shotgun (WGS) entry which is preliminary data.</text>
</comment>
<dbReference type="GO" id="GO:0003677">
    <property type="term" value="F:DNA binding"/>
    <property type="evidence" value="ECO:0007669"/>
    <property type="project" value="UniProtKB-KW"/>
</dbReference>
<accession>A0A4R9BHY0</accession>
<keyword evidence="2" id="KW-0238">DNA-binding</keyword>
<keyword evidence="3" id="KW-0804">Transcription</keyword>
<dbReference type="Proteomes" id="UP000298468">
    <property type="component" value="Unassembled WGS sequence"/>
</dbReference>
<dbReference type="InterPro" id="IPR036390">
    <property type="entry name" value="WH_DNA-bd_sf"/>
</dbReference>
<keyword evidence="6" id="KW-1185">Reference proteome</keyword>
<proteinExistence type="predicted"/>
<reference evidence="5 6" key="1">
    <citation type="submission" date="2019-03" db="EMBL/GenBank/DDBJ databases">
        <title>Genomics of glacier-inhabiting Cryobacterium strains.</title>
        <authorList>
            <person name="Liu Q."/>
            <person name="Xin Y.-H."/>
        </authorList>
    </citation>
    <scope>NUCLEOTIDE SEQUENCE [LARGE SCALE GENOMIC DNA]</scope>
    <source>
        <strain evidence="5 6">Sr59</strain>
    </source>
</reference>
<dbReference type="AlphaFoldDB" id="A0A4R9BHY0"/>
<dbReference type="OrthoDB" id="3192286at2"/>
<dbReference type="RefSeq" id="WP_134642292.1">
    <property type="nucleotide sequence ID" value="NZ_SOHM01000037.1"/>
</dbReference>
<dbReference type="CDD" id="cd07377">
    <property type="entry name" value="WHTH_GntR"/>
    <property type="match status" value="1"/>
</dbReference>
<evidence type="ECO:0000256" key="1">
    <source>
        <dbReference type="ARBA" id="ARBA00023015"/>
    </source>
</evidence>
<dbReference type="GO" id="GO:0003700">
    <property type="term" value="F:DNA-binding transcription factor activity"/>
    <property type="evidence" value="ECO:0007669"/>
    <property type="project" value="InterPro"/>
</dbReference>
<evidence type="ECO:0000256" key="2">
    <source>
        <dbReference type="ARBA" id="ARBA00023125"/>
    </source>
</evidence>
<dbReference type="EMBL" id="SOHM01000037">
    <property type="protein sequence ID" value="TFD85083.1"/>
    <property type="molecule type" value="Genomic_DNA"/>
</dbReference>
<organism evidence="5 6">
    <name type="scientific">Cryobacterium lactosi</name>
    <dbReference type="NCBI Taxonomy" id="1259202"/>
    <lineage>
        <taxon>Bacteria</taxon>
        <taxon>Bacillati</taxon>
        <taxon>Actinomycetota</taxon>
        <taxon>Actinomycetes</taxon>
        <taxon>Micrococcales</taxon>
        <taxon>Microbacteriaceae</taxon>
        <taxon>Cryobacterium</taxon>
    </lineage>
</organism>
<dbReference type="PROSITE" id="PS50949">
    <property type="entry name" value="HTH_GNTR"/>
    <property type="match status" value="1"/>
</dbReference>
<feature type="domain" description="HTH gntR-type" evidence="4">
    <location>
        <begin position="11"/>
        <end position="79"/>
    </location>
</feature>
<protein>
    <submittedName>
        <fullName evidence="5">GntR family transcriptional regulator</fullName>
    </submittedName>
</protein>
<dbReference type="InterPro" id="IPR000524">
    <property type="entry name" value="Tscrpt_reg_HTH_GntR"/>
</dbReference>
<dbReference type="Gene3D" id="1.10.10.10">
    <property type="entry name" value="Winged helix-like DNA-binding domain superfamily/Winged helix DNA-binding domain"/>
    <property type="match status" value="1"/>
</dbReference>
<dbReference type="SMART" id="SM00345">
    <property type="entry name" value="HTH_GNTR"/>
    <property type="match status" value="1"/>
</dbReference>
<sequence length="115" mass="12739">MLIRIDQASKATLATQIADQIRAGISNGSVKIGDRLPPARDLALALDVNMHTVLRAFSRLRDEGLVEMRQGRGAWIRREASSVTPHLAALAQQLMTESRRLGLTRSDVIQLLERI</sequence>
<keyword evidence="1" id="KW-0805">Transcription regulation</keyword>
<name>A0A4R9BHY0_9MICO</name>
<gene>
    <name evidence="5" type="ORF">E3T61_18330</name>
</gene>
<dbReference type="SUPFAM" id="SSF46785">
    <property type="entry name" value="Winged helix' DNA-binding domain"/>
    <property type="match status" value="1"/>
</dbReference>
<dbReference type="PANTHER" id="PTHR38445">
    <property type="entry name" value="HTH-TYPE TRANSCRIPTIONAL REPRESSOR YTRA"/>
    <property type="match status" value="1"/>
</dbReference>
<evidence type="ECO:0000313" key="5">
    <source>
        <dbReference type="EMBL" id="TFD85083.1"/>
    </source>
</evidence>